<dbReference type="EMBL" id="FNJH01000003">
    <property type="protein sequence ID" value="SDP17596.1"/>
    <property type="molecule type" value="Genomic_DNA"/>
</dbReference>
<evidence type="ECO:0000313" key="1">
    <source>
        <dbReference type="EMBL" id="SDP17596.1"/>
    </source>
</evidence>
<name>A0A1H0QLI3_9PSED</name>
<feature type="non-terminal residue" evidence="1">
    <location>
        <position position="1"/>
    </location>
</feature>
<proteinExistence type="predicted"/>
<comment type="caution">
    <text evidence="1">The sequence shown here is derived from an EMBL/GenBank/DDBJ whole genome shotgun (WGS) entry which is preliminary data.</text>
</comment>
<gene>
    <name evidence="1" type="ORF">SAMN05216596_1031</name>
</gene>
<reference evidence="1 2" key="1">
    <citation type="submission" date="2016-10" db="EMBL/GenBank/DDBJ databases">
        <authorList>
            <person name="Varghese N."/>
            <person name="Submissions S."/>
        </authorList>
    </citation>
    <scope>NUCLEOTIDE SEQUENCE [LARGE SCALE GENOMIC DNA]</scope>
    <source>
        <strain evidence="1 2">DSM 14939</strain>
    </source>
</reference>
<evidence type="ECO:0000313" key="2">
    <source>
        <dbReference type="Proteomes" id="UP000183042"/>
    </source>
</evidence>
<accession>A0A1H0QLI3</accession>
<sequence length="30" mass="3473">VGMPFWTLCVLFMTRSVMKCIPTLERGNEI</sequence>
<protein>
    <submittedName>
        <fullName evidence="1">Uncharacterized protein</fullName>
    </submittedName>
</protein>
<dbReference type="Proteomes" id="UP000183042">
    <property type="component" value="Unassembled WGS sequence"/>
</dbReference>
<organism evidence="1 2">
    <name type="scientific">Pseudomonas congelans</name>
    <dbReference type="NCBI Taxonomy" id="200452"/>
    <lineage>
        <taxon>Bacteria</taxon>
        <taxon>Pseudomonadati</taxon>
        <taxon>Pseudomonadota</taxon>
        <taxon>Gammaproteobacteria</taxon>
        <taxon>Pseudomonadales</taxon>
        <taxon>Pseudomonadaceae</taxon>
        <taxon>Pseudomonas</taxon>
    </lineage>
</organism>
<keyword evidence="2" id="KW-1185">Reference proteome</keyword>